<evidence type="ECO:0000313" key="1">
    <source>
        <dbReference type="EMBL" id="TDC10283.1"/>
    </source>
</evidence>
<dbReference type="AlphaFoldDB" id="A0A4R4NQT1"/>
<proteinExistence type="predicted"/>
<dbReference type="EMBL" id="SMJW01000179">
    <property type="protein sequence ID" value="TDC10283.1"/>
    <property type="molecule type" value="Genomic_DNA"/>
</dbReference>
<comment type="caution">
    <text evidence="1">The sequence shown here is derived from an EMBL/GenBank/DDBJ whole genome shotgun (WGS) entry which is preliminary data.</text>
</comment>
<sequence length="86" mass="8765">MARLVIVRQFVTQNHSGKPTKPADRRGGAVRTLGAGIGICAQFVIASCAGETLGGLLPSGSGAQTTCTYSLSSWQSRGPAASDSLD</sequence>
<organism evidence="1 2">
    <name type="scientific">Actinomadura bangladeshensis</name>
    <dbReference type="NCBI Taxonomy" id="453573"/>
    <lineage>
        <taxon>Bacteria</taxon>
        <taxon>Bacillati</taxon>
        <taxon>Actinomycetota</taxon>
        <taxon>Actinomycetes</taxon>
        <taxon>Streptosporangiales</taxon>
        <taxon>Thermomonosporaceae</taxon>
        <taxon>Actinomadura</taxon>
    </lineage>
</organism>
<keyword evidence="2" id="KW-1185">Reference proteome</keyword>
<evidence type="ECO:0000313" key="2">
    <source>
        <dbReference type="Proteomes" id="UP000295431"/>
    </source>
</evidence>
<reference evidence="1 2" key="1">
    <citation type="submission" date="2019-03" db="EMBL/GenBank/DDBJ databases">
        <title>Draft genome sequences of novel Actinobacteria.</title>
        <authorList>
            <person name="Sahin N."/>
            <person name="Ay H."/>
            <person name="Saygin H."/>
        </authorList>
    </citation>
    <scope>NUCLEOTIDE SEQUENCE [LARGE SCALE GENOMIC DNA]</scope>
    <source>
        <strain evidence="1 2">DSM 45347</strain>
    </source>
</reference>
<accession>A0A4R4NQT1</accession>
<dbReference type="RefSeq" id="WP_131943186.1">
    <property type="nucleotide sequence ID" value="NZ_BAAAMX010000050.1"/>
</dbReference>
<gene>
    <name evidence="1" type="ORF">E1284_28225</name>
</gene>
<dbReference type="Proteomes" id="UP000295431">
    <property type="component" value="Unassembled WGS sequence"/>
</dbReference>
<name>A0A4R4NQT1_9ACTN</name>
<protein>
    <submittedName>
        <fullName evidence="1">Uncharacterized protein</fullName>
    </submittedName>
</protein>